<reference evidence="2" key="1">
    <citation type="submission" date="2015-01" db="EMBL/GenBank/DDBJ databases">
        <authorList>
            <person name="Durling Mikael"/>
        </authorList>
    </citation>
    <scope>NUCLEOTIDE SEQUENCE</scope>
</reference>
<dbReference type="AlphaFoldDB" id="A0A0B7KGT4"/>
<dbReference type="Gene3D" id="1.25.40.10">
    <property type="entry name" value="Tetratricopeptide repeat domain"/>
    <property type="match status" value="2"/>
</dbReference>
<dbReference type="InterPro" id="IPR024983">
    <property type="entry name" value="CHAT_dom"/>
</dbReference>
<proteinExistence type="predicted"/>
<feature type="domain" description="CHAT" evidence="1">
    <location>
        <begin position="787"/>
        <end position="1117"/>
    </location>
</feature>
<gene>
    <name evidence="2" type="ORF">BN869_000010198_1</name>
</gene>
<name>A0A0B7KGT4_BIOOC</name>
<dbReference type="EMBL" id="CDPU01000040">
    <property type="protein sequence ID" value="CEO54140.1"/>
    <property type="molecule type" value="Genomic_DNA"/>
</dbReference>
<sequence length="1117" mass="125661">MTMEEQVSTGKRRRRSSDDSIDSEYFALCDPLGMGIAFASRFEDTGEAADLELAIEHLKSGLERTTDASTLASLHHTLGCSYNERYILTDAVSDSDQSIKNHQASLDLTPLDDPSRIDRTADKARAFYTRGLNSEQRFYFDECIHLLEECLGKLGSESLLTLAQHHLLANAYQARWLQRLESIEDVDRSISLHNQILDRFPNDISRRATLAELAQLYMFKFDETDDISLLETSLEHTRRALETWTDGNVKNEQRAELFRITGKAFERRYKRLEEASDLDACIESYKSAVDALADHSPPLEWFQSLIMMAEGYEARYQSAESITDLDISIRTVEKALNLAPLAADQQSLGNRLLGSSYHGRYVRTGELLDLDQAIARYRKAWELESHHDEQATINLVGLAEVLHLRYDMIGQERDMEESVDAAKEALSFLQGPSNNWKRIPFLRTLVHVHMTRHKKTKAPDDLEAAMKHVKDWEQSLIKDDLQYSENLVAISHVYIDKAEASGSETDYEISVRKMKNAVDCTAEDDTDQSHRLQALGWEFHKRFERLGKAVDLDAALELYRRAFKDVRALPRDKINAGNILAHWLVAARNIPAAYRVATETLPLVSYLTPRSLIVSDKQKLLKGIPGLSTLLGAVTLMAGKEPYEALQHVELARGVIINSLHDLRSDTLELQNLHPDLAEELHQLRELLDSDTGSISGFDNPRHDAGRQLDSLLERVRGLPGFDRFLLPPSQEQIRSAAVNGPIVMINVHRERCDALIVQTDQIVSLELTGLHHAQVIEYAAKDIDREILEWLWDTITFPIMEVLGFHEMPTTSPWPRVFWITTGPLSSFPIHCAGYHYSGSTRTVMDRVISTYSASVGGILQGRQVTSRISSKERQSKRALLVGVQELRYAPEEISQIQKLCTEMHLNAAILEPSRGAVLDSLPECEVFHFAGHGMSHPLDPSKSSLKMSDGPLSVQDLFNIKLHDRAPFLAYLSACSTGRSEDEDLVDEGLHLIGACQMAGFRNVVGTLRRVDDSVCVHVANMTYKWIKDSSLSNESVGEGLHHATRMLRDQWVTANEQGDEMRGALGRQEANSHSQSLFQSTAAEAENGTMKEGRDIISCSDEPISWAPFVHFGS</sequence>
<dbReference type="Pfam" id="PF12770">
    <property type="entry name" value="CHAT"/>
    <property type="match status" value="1"/>
</dbReference>
<evidence type="ECO:0000313" key="2">
    <source>
        <dbReference type="EMBL" id="CEO54140.1"/>
    </source>
</evidence>
<evidence type="ECO:0000259" key="1">
    <source>
        <dbReference type="Pfam" id="PF12770"/>
    </source>
</evidence>
<dbReference type="InterPro" id="IPR011990">
    <property type="entry name" value="TPR-like_helical_dom_sf"/>
</dbReference>
<organism evidence="2">
    <name type="scientific">Bionectria ochroleuca</name>
    <name type="common">Gliocladium roseum</name>
    <dbReference type="NCBI Taxonomy" id="29856"/>
    <lineage>
        <taxon>Eukaryota</taxon>
        <taxon>Fungi</taxon>
        <taxon>Dikarya</taxon>
        <taxon>Ascomycota</taxon>
        <taxon>Pezizomycotina</taxon>
        <taxon>Sordariomycetes</taxon>
        <taxon>Hypocreomycetidae</taxon>
        <taxon>Hypocreales</taxon>
        <taxon>Bionectriaceae</taxon>
        <taxon>Clonostachys</taxon>
    </lineage>
</organism>
<accession>A0A0B7KGT4</accession>
<protein>
    <recommendedName>
        <fullName evidence="1">CHAT domain-containing protein</fullName>
    </recommendedName>
</protein>